<dbReference type="eggNOG" id="COG1051">
    <property type="taxonomic scope" value="Bacteria"/>
</dbReference>
<dbReference type="PRINTS" id="PR00502">
    <property type="entry name" value="NUDIXFAMILY"/>
</dbReference>
<evidence type="ECO:0000256" key="2">
    <source>
        <dbReference type="ARBA" id="ARBA00005582"/>
    </source>
</evidence>
<dbReference type="InterPro" id="IPR015797">
    <property type="entry name" value="NUDIX_hydrolase-like_dom_sf"/>
</dbReference>
<dbReference type="InterPro" id="IPR020476">
    <property type="entry name" value="Nudix_hydrolase"/>
</dbReference>
<dbReference type="PROSITE" id="PS51462">
    <property type="entry name" value="NUDIX"/>
    <property type="match status" value="1"/>
</dbReference>
<dbReference type="CDD" id="cd18876">
    <property type="entry name" value="NUDIX_Hydrolase"/>
    <property type="match status" value="1"/>
</dbReference>
<name>J2K3W1_9ACTN</name>
<comment type="similarity">
    <text evidence="2 5">Belongs to the Nudix hydrolase family.</text>
</comment>
<dbReference type="PATRIC" id="fig|1160718.3.peg.1943"/>
<reference evidence="7" key="1">
    <citation type="journal article" date="2012" name="J. Bacteriol.">
        <title>Genome Sequence of Streptomyces auratus Strain AGR0001, a Phoslactomycin-Producing Actinomycete.</title>
        <authorList>
            <person name="Han X."/>
            <person name="Li M."/>
            <person name="Ding Z."/>
            <person name="Zhao J."/>
            <person name="Ji K."/>
            <person name="Wen M."/>
            <person name="Lu T."/>
        </authorList>
    </citation>
    <scope>NUCLEOTIDE SEQUENCE [LARGE SCALE GENOMIC DNA]</scope>
    <source>
        <strain evidence="7">AGR0001</strain>
    </source>
</reference>
<evidence type="ECO:0000313" key="7">
    <source>
        <dbReference type="EMBL" id="EJJ07150.1"/>
    </source>
</evidence>
<dbReference type="GO" id="GO:0016787">
    <property type="term" value="F:hydrolase activity"/>
    <property type="evidence" value="ECO:0007669"/>
    <property type="project" value="UniProtKB-KW"/>
</dbReference>
<evidence type="ECO:0000256" key="4">
    <source>
        <dbReference type="ARBA" id="ARBA00022842"/>
    </source>
</evidence>
<dbReference type="SUPFAM" id="SSF55811">
    <property type="entry name" value="Nudix"/>
    <property type="match status" value="1"/>
</dbReference>
<dbReference type="Gene3D" id="3.90.79.10">
    <property type="entry name" value="Nucleoside Triphosphate Pyrophosphohydrolase"/>
    <property type="match status" value="1"/>
</dbReference>
<dbReference type="InterPro" id="IPR020084">
    <property type="entry name" value="NUDIX_hydrolase_CS"/>
</dbReference>
<dbReference type="AlphaFoldDB" id="J2K3W1"/>
<organism evidence="7">
    <name type="scientific">Streptomyces auratus AGR0001</name>
    <dbReference type="NCBI Taxonomy" id="1160718"/>
    <lineage>
        <taxon>Bacteria</taxon>
        <taxon>Bacillati</taxon>
        <taxon>Actinomycetota</taxon>
        <taxon>Actinomycetes</taxon>
        <taxon>Kitasatosporales</taxon>
        <taxon>Streptomycetaceae</taxon>
        <taxon>Streptomyces</taxon>
    </lineage>
</organism>
<keyword evidence="3 5" id="KW-0378">Hydrolase</keyword>
<sequence length="110" mass="11811">MAAGALFFDGQALLVKPSYKPKWEIPGGYIERGESPLAACRREVQEELGISPAIGPLLVIDWAPSEAEGDKVLYVFGGGQLRPKQVTEIKLAPTSCWLPSSTPQAILKGC</sequence>
<dbReference type="EMBL" id="AJGV01000067">
    <property type="protein sequence ID" value="EJJ07150.1"/>
    <property type="molecule type" value="Genomic_DNA"/>
</dbReference>
<dbReference type="InterPro" id="IPR000086">
    <property type="entry name" value="NUDIX_hydrolase_dom"/>
</dbReference>
<dbReference type="OrthoDB" id="4247482at2"/>
<evidence type="ECO:0000256" key="1">
    <source>
        <dbReference type="ARBA" id="ARBA00001946"/>
    </source>
</evidence>
<dbReference type="PANTHER" id="PTHR43046:SF12">
    <property type="entry name" value="GDP-MANNOSE MANNOSYL HYDROLASE"/>
    <property type="match status" value="1"/>
</dbReference>
<comment type="cofactor">
    <cofactor evidence="1">
        <name>Mg(2+)</name>
        <dbReference type="ChEBI" id="CHEBI:18420"/>
    </cofactor>
</comment>
<evidence type="ECO:0000256" key="3">
    <source>
        <dbReference type="ARBA" id="ARBA00022801"/>
    </source>
</evidence>
<evidence type="ECO:0000256" key="5">
    <source>
        <dbReference type="RuleBase" id="RU003476"/>
    </source>
</evidence>
<dbReference type="PANTHER" id="PTHR43046">
    <property type="entry name" value="GDP-MANNOSE MANNOSYL HYDROLASE"/>
    <property type="match status" value="1"/>
</dbReference>
<gene>
    <name evidence="7" type="ORF">SU9_09624</name>
</gene>
<comment type="caution">
    <text evidence="7">The sequence shown here is derived from an EMBL/GenBank/DDBJ whole genome shotgun (WGS) entry which is preliminary data.</text>
</comment>
<evidence type="ECO:0000259" key="6">
    <source>
        <dbReference type="PROSITE" id="PS51462"/>
    </source>
</evidence>
<keyword evidence="4" id="KW-0460">Magnesium</keyword>
<dbReference type="PROSITE" id="PS00893">
    <property type="entry name" value="NUDIX_BOX"/>
    <property type="match status" value="1"/>
</dbReference>
<protein>
    <submittedName>
        <fullName evidence="7">NUDIX hydrolase</fullName>
    </submittedName>
</protein>
<dbReference type="HOGENOM" id="CLU_2169558_0_0_11"/>
<dbReference type="Pfam" id="PF00293">
    <property type="entry name" value="NUDIX"/>
    <property type="match status" value="1"/>
</dbReference>
<dbReference type="STRING" id="1160718.SU9_09624"/>
<proteinExistence type="inferred from homology"/>
<feature type="domain" description="Nudix hydrolase" evidence="6">
    <location>
        <begin position="1"/>
        <end position="110"/>
    </location>
</feature>
<accession>J2K3W1</accession>